<dbReference type="EMBL" id="JAAWWB010000024">
    <property type="protein sequence ID" value="KAG6753114.1"/>
    <property type="molecule type" value="Genomic_DNA"/>
</dbReference>
<dbReference type="Proteomes" id="UP000886885">
    <property type="component" value="Chromosome 12D"/>
</dbReference>
<evidence type="ECO:0000313" key="2">
    <source>
        <dbReference type="Proteomes" id="UP000886885"/>
    </source>
</evidence>
<accession>A0A8X8CH39</accession>
<organism evidence="1 2">
    <name type="scientific">Populus tomentosa</name>
    <name type="common">Chinese white poplar</name>
    <dbReference type="NCBI Taxonomy" id="118781"/>
    <lineage>
        <taxon>Eukaryota</taxon>
        <taxon>Viridiplantae</taxon>
        <taxon>Streptophyta</taxon>
        <taxon>Embryophyta</taxon>
        <taxon>Tracheophyta</taxon>
        <taxon>Spermatophyta</taxon>
        <taxon>Magnoliopsida</taxon>
        <taxon>eudicotyledons</taxon>
        <taxon>Gunneridae</taxon>
        <taxon>Pentapetalae</taxon>
        <taxon>rosids</taxon>
        <taxon>fabids</taxon>
        <taxon>Malpighiales</taxon>
        <taxon>Salicaceae</taxon>
        <taxon>Saliceae</taxon>
        <taxon>Populus</taxon>
    </lineage>
</organism>
<comment type="caution">
    <text evidence="1">The sequence shown here is derived from an EMBL/GenBank/DDBJ whole genome shotgun (WGS) entry which is preliminary data.</text>
</comment>
<proteinExistence type="predicted"/>
<name>A0A8X8CH39_POPTO</name>
<evidence type="ECO:0000313" key="1">
    <source>
        <dbReference type="EMBL" id="KAG6753114.1"/>
    </source>
</evidence>
<gene>
    <name evidence="1" type="ORF">POTOM_043158</name>
</gene>
<protein>
    <submittedName>
        <fullName evidence="1">Uncharacterized protein</fullName>
    </submittedName>
</protein>
<sequence>MMDQQTEQREEPKPLLYSPSLLDQGFKNLVLFFATESEMGLTISKLGLLLKSAMRRVADLVVGSAGWKTGGAGVGAQVKINGMCVCKPLERGGSDLSSRYMACVFVRHNPLVPKISANVSDEFFKLLEGDNEMRSISKRWFQIACRSFTNACWDYLENQKHGDIRRVLDAFVQQILMFNKDCQQAFVHILVLCVWMESGWLPGLFPIKIWWKLDTDGSSLGILGKEGAGVLIRREHGDWVVDFSAHSDRIRFRGASKVGLVHSIKDLPEGGSMYKMFCVKRKLICRPIGKVMCSFIEQQWRFGTFPLRADSASNFPLRNNIYTVSLKAEATA</sequence>
<dbReference type="AlphaFoldDB" id="A0A8X8CH39"/>
<keyword evidence="2" id="KW-1185">Reference proteome</keyword>
<reference evidence="1" key="1">
    <citation type="journal article" date="2020" name="bioRxiv">
        <title>Hybrid origin of Populus tomentosa Carr. identified through genome sequencing and phylogenomic analysis.</title>
        <authorList>
            <person name="An X."/>
            <person name="Gao K."/>
            <person name="Chen Z."/>
            <person name="Li J."/>
            <person name="Yang X."/>
            <person name="Yang X."/>
            <person name="Zhou J."/>
            <person name="Guo T."/>
            <person name="Zhao T."/>
            <person name="Huang S."/>
            <person name="Miao D."/>
            <person name="Khan W.U."/>
            <person name="Rao P."/>
            <person name="Ye M."/>
            <person name="Lei B."/>
            <person name="Liao W."/>
            <person name="Wang J."/>
            <person name="Ji L."/>
            <person name="Li Y."/>
            <person name="Guo B."/>
            <person name="Mustafa N.S."/>
            <person name="Li S."/>
            <person name="Yun Q."/>
            <person name="Keller S.R."/>
            <person name="Mao J."/>
            <person name="Zhang R."/>
            <person name="Strauss S.H."/>
        </authorList>
    </citation>
    <scope>NUCLEOTIDE SEQUENCE</scope>
    <source>
        <strain evidence="1">GM15</strain>
        <tissue evidence="1">Leaf</tissue>
    </source>
</reference>